<dbReference type="EMBL" id="MN740233">
    <property type="protein sequence ID" value="QHT95019.1"/>
    <property type="molecule type" value="Genomic_DNA"/>
</dbReference>
<protein>
    <submittedName>
        <fullName evidence="1">Uncharacterized protein</fullName>
    </submittedName>
</protein>
<name>A0A6C0IQE4_9ZZZZ</name>
<reference evidence="1" key="1">
    <citation type="journal article" date="2020" name="Nature">
        <title>Giant virus diversity and host interactions through global metagenomics.</title>
        <authorList>
            <person name="Schulz F."/>
            <person name="Roux S."/>
            <person name="Paez-Espino D."/>
            <person name="Jungbluth S."/>
            <person name="Walsh D.A."/>
            <person name="Denef V.J."/>
            <person name="McMahon K.D."/>
            <person name="Konstantinidis K.T."/>
            <person name="Eloe-Fadrosh E.A."/>
            <person name="Kyrpides N.C."/>
            <person name="Woyke T."/>
        </authorList>
    </citation>
    <scope>NUCLEOTIDE SEQUENCE</scope>
    <source>
        <strain evidence="1">GVMAG-M-3300024261-37</strain>
    </source>
</reference>
<dbReference type="AlphaFoldDB" id="A0A6C0IQE4"/>
<accession>A0A6C0IQE4</accession>
<sequence>MNTINYRLLNELPCELLRKIHEYLSLTARYCSSKKNWEMYMEIRVKNILISNMNLIRYNTFNTYMRYIIRHKLYFVFDKAYELSKEKHKKFKKFIYKGKKWNKYKEFLKWYCRNQGSGKCLNVLLKI</sequence>
<evidence type="ECO:0000313" key="1">
    <source>
        <dbReference type="EMBL" id="QHT95019.1"/>
    </source>
</evidence>
<proteinExistence type="predicted"/>
<organism evidence="1">
    <name type="scientific">viral metagenome</name>
    <dbReference type="NCBI Taxonomy" id="1070528"/>
    <lineage>
        <taxon>unclassified sequences</taxon>
        <taxon>metagenomes</taxon>
        <taxon>organismal metagenomes</taxon>
    </lineage>
</organism>